<comment type="caution">
    <text evidence="1">The sequence shown here is derived from an EMBL/GenBank/DDBJ whole genome shotgun (WGS) entry which is preliminary data.</text>
</comment>
<dbReference type="Proteomes" id="UP000236291">
    <property type="component" value="Unassembled WGS sequence"/>
</dbReference>
<protein>
    <submittedName>
        <fullName evidence="1">Uncharacterized protein</fullName>
    </submittedName>
</protein>
<organism evidence="1 2">
    <name type="scientific">Trifolium pratense</name>
    <name type="common">Red clover</name>
    <dbReference type="NCBI Taxonomy" id="57577"/>
    <lineage>
        <taxon>Eukaryota</taxon>
        <taxon>Viridiplantae</taxon>
        <taxon>Streptophyta</taxon>
        <taxon>Embryophyta</taxon>
        <taxon>Tracheophyta</taxon>
        <taxon>Spermatophyta</taxon>
        <taxon>Magnoliopsida</taxon>
        <taxon>eudicotyledons</taxon>
        <taxon>Gunneridae</taxon>
        <taxon>Pentapetalae</taxon>
        <taxon>rosids</taxon>
        <taxon>fabids</taxon>
        <taxon>Fabales</taxon>
        <taxon>Fabaceae</taxon>
        <taxon>Papilionoideae</taxon>
        <taxon>50 kb inversion clade</taxon>
        <taxon>NPAAA clade</taxon>
        <taxon>Hologalegina</taxon>
        <taxon>IRL clade</taxon>
        <taxon>Trifolieae</taxon>
        <taxon>Trifolium</taxon>
    </lineage>
</organism>
<sequence length="12" mass="1282">GVLAWDLEDAPP</sequence>
<name>A0A2K3KT21_TRIPR</name>
<evidence type="ECO:0000313" key="1">
    <source>
        <dbReference type="EMBL" id="PNX69423.1"/>
    </source>
</evidence>
<proteinExistence type="predicted"/>
<feature type="non-terminal residue" evidence="1">
    <location>
        <position position="1"/>
    </location>
</feature>
<reference evidence="1 2" key="2">
    <citation type="journal article" date="2017" name="Front. Plant Sci.">
        <title>Gene Classification and Mining of Molecular Markers Useful in Red Clover (Trifolium pratense) Breeding.</title>
        <authorList>
            <person name="Istvanek J."/>
            <person name="Dluhosova J."/>
            <person name="Dluhos P."/>
            <person name="Patkova L."/>
            <person name="Nedelnik J."/>
            <person name="Repkova J."/>
        </authorList>
    </citation>
    <scope>NUCLEOTIDE SEQUENCE [LARGE SCALE GENOMIC DNA]</scope>
    <source>
        <strain evidence="2">cv. Tatra</strain>
        <tissue evidence="1">Young leaves</tissue>
    </source>
</reference>
<gene>
    <name evidence="1" type="ORF">L195_g064430</name>
</gene>
<reference evidence="1 2" key="1">
    <citation type="journal article" date="2014" name="Am. J. Bot.">
        <title>Genome assembly and annotation for red clover (Trifolium pratense; Fabaceae).</title>
        <authorList>
            <person name="Istvanek J."/>
            <person name="Jaros M."/>
            <person name="Krenek A."/>
            <person name="Repkova J."/>
        </authorList>
    </citation>
    <scope>NUCLEOTIDE SEQUENCE [LARGE SCALE GENOMIC DNA]</scope>
    <source>
        <strain evidence="2">cv. Tatra</strain>
        <tissue evidence="1">Young leaves</tissue>
    </source>
</reference>
<evidence type="ECO:0000313" key="2">
    <source>
        <dbReference type="Proteomes" id="UP000236291"/>
    </source>
</evidence>
<dbReference type="EMBL" id="ASHM01249366">
    <property type="protein sequence ID" value="PNX69423.1"/>
    <property type="molecule type" value="Genomic_DNA"/>
</dbReference>
<accession>A0A2K3KT21</accession>